<evidence type="ECO:0000313" key="4">
    <source>
        <dbReference type="Proteomes" id="UP000246073"/>
    </source>
</evidence>
<proteinExistence type="predicted"/>
<reference evidence="4" key="1">
    <citation type="submission" date="2017-12" db="EMBL/GenBank/DDBJ databases">
        <authorList>
            <person name="Diaz M."/>
        </authorList>
    </citation>
    <scope>NUCLEOTIDE SEQUENCE [LARGE SCALE GENOMIC DNA]</scope>
    <source>
        <strain evidence="4">FI11154</strain>
    </source>
</reference>
<dbReference type="PROSITE" id="PS51502">
    <property type="entry name" value="S_R_A_B_BARREL"/>
    <property type="match status" value="1"/>
</dbReference>
<dbReference type="AlphaFoldDB" id="A0A2P9HJB5"/>
<dbReference type="SMART" id="SM00886">
    <property type="entry name" value="Dabb"/>
    <property type="match status" value="1"/>
</dbReference>
<sequence length="102" mass="10735">MIRHIVLIKFKPELDGAAIERALASVVALKGKIGGIVSVTTGANNSPEGLEKGFRHGFVVDFADAAARDAYLPHPEHVKVGKALVEAAEGGVDGILVFDFDI</sequence>
<dbReference type="InterPro" id="IPR013097">
    <property type="entry name" value="Dabb"/>
</dbReference>
<dbReference type="InterPro" id="IPR044662">
    <property type="entry name" value="HS1/DABB1-like"/>
</dbReference>
<dbReference type="Pfam" id="PF07876">
    <property type="entry name" value="Dabb"/>
    <property type="match status" value="1"/>
</dbReference>
<feature type="domain" description="Stress-response A/B barrel" evidence="2">
    <location>
        <begin position="2"/>
        <end position="100"/>
    </location>
</feature>
<dbReference type="PANTHER" id="PTHR33178:SF10">
    <property type="entry name" value="STRESS-RESPONSE A_B BARREL DOMAIN-CONTAINING PROTEIN"/>
    <property type="match status" value="1"/>
</dbReference>
<protein>
    <submittedName>
        <fullName evidence="3">Stress responsive alpha-beta barrel domain protein Dabb</fullName>
    </submittedName>
</protein>
<comment type="subunit">
    <text evidence="1">Homodimer.</text>
</comment>
<evidence type="ECO:0000313" key="3">
    <source>
        <dbReference type="EMBL" id="SPL64177.1"/>
    </source>
</evidence>
<dbReference type="PANTHER" id="PTHR33178">
    <property type="match status" value="1"/>
</dbReference>
<organism evidence="3 4">
    <name type="scientific">Ochrobactrum soli</name>
    <dbReference type="NCBI Taxonomy" id="2448455"/>
    <lineage>
        <taxon>Bacteria</taxon>
        <taxon>Pseudomonadati</taxon>
        <taxon>Pseudomonadota</taxon>
        <taxon>Alphaproteobacteria</taxon>
        <taxon>Hyphomicrobiales</taxon>
        <taxon>Brucellaceae</taxon>
        <taxon>Brucella/Ochrobactrum group</taxon>
        <taxon>Ochrobactrum</taxon>
    </lineage>
</organism>
<gene>
    <name evidence="3" type="ORF">OHAE_44</name>
</gene>
<dbReference type="Proteomes" id="UP000246073">
    <property type="component" value="Unassembled WGS sequence"/>
</dbReference>
<dbReference type="Gene3D" id="3.30.70.100">
    <property type="match status" value="1"/>
</dbReference>
<name>A0A2P9HJB5_9HYPH</name>
<dbReference type="RefSeq" id="WP_109368091.1">
    <property type="nucleotide sequence ID" value="NZ_OOFM01000005.1"/>
</dbReference>
<evidence type="ECO:0000256" key="1">
    <source>
        <dbReference type="ARBA" id="ARBA00011738"/>
    </source>
</evidence>
<dbReference type="InterPro" id="IPR011008">
    <property type="entry name" value="Dimeric_a/b-barrel"/>
</dbReference>
<dbReference type="SUPFAM" id="SSF54909">
    <property type="entry name" value="Dimeric alpha+beta barrel"/>
    <property type="match status" value="1"/>
</dbReference>
<evidence type="ECO:0000259" key="2">
    <source>
        <dbReference type="PROSITE" id="PS51502"/>
    </source>
</evidence>
<accession>A0A2P9HJB5</accession>
<dbReference type="EMBL" id="OOFM01000005">
    <property type="protein sequence ID" value="SPL64177.1"/>
    <property type="molecule type" value="Genomic_DNA"/>
</dbReference>